<protein>
    <recommendedName>
        <fullName evidence="2">histidine kinase</fullName>
        <ecNumber evidence="2">2.7.13.3</ecNumber>
    </recommendedName>
</protein>
<evidence type="ECO:0000256" key="4">
    <source>
        <dbReference type="ARBA" id="ARBA00022679"/>
    </source>
</evidence>
<dbReference type="InterPro" id="IPR050428">
    <property type="entry name" value="TCS_sensor_his_kinase"/>
</dbReference>
<dbReference type="InterPro" id="IPR013587">
    <property type="entry name" value="Nitrate/nitrite_sensing"/>
</dbReference>
<sequence length="863" mass="93454">MAVHARASNKQGQPEPEGGRQPSLRTVLLILALVPIVTLTALWATSSTQLYVDWRRQVERNDVSTQAARPVMGTFFSLQEERRLSGAALADSAAYRKQLREQRARTDAAVKGVEALPGSGWNAPDDIRRDVAALGSELLKLDGYRTAVDARGASQQQTFDRYTGLIARHLEVFNTLSNVGLSGIDHLARPAIDENWGVEMISREDALLTRASVTGRLSAGDRAQLAGWIGSQRLIYDNKVVPLLPDDEATAFRKLMAGSAWKEKTGVEQAVLGGTGTDKFSTALGKTWRSSVQQVTAGLQERNAAYSKTLTAATDGKLQAMENRLIVTSVTNAVAVVLVAWVTVLFTRMLRRRIRALHTAALDLQTRLPDVVERMRRGESVDPDAELPAIRHGGDELGQLGQALNLARHTALDTTVAQVGQFHGFEKLLQRIARRTQLLIGLQMKKLSELERKHEDPEVLEDLFDLDHLTARLRRYEENLVILGGGQPQRRWRKPVLLLDVLRSAQSEVQDYRRIQIEVEGRLWLSERAVGLVIHILAELMENAVGFSRPPTPVEVYAARVGRGLAVEIEDRGVGMDDDQYEAINRLMADPPRMDVMSRADDVRLGLYVVARLAQGLGLHVELRPSAFGGTRVVVLIPNELVVVAAAEQVVAAAEHSETGPEEAVASWPPAPDAVTHAGPDTGHEADPRAGHPVPVGGPPGTDDPLGAEWFGPRPYGVPQVVGGRRADAGPETADAPYTGASPETADAPYAKAGRETLGPPPGNLGSGLVAALPTSAAPVVVKPLPKRVRQASLVDELRNPDAAVHARPDDERTTPPRPTPARSGATIGAFQRQSRLVRSTSTTADHGSAGVVPPRRSIPTED</sequence>
<dbReference type="EMBL" id="JBHSFG010000011">
    <property type="protein sequence ID" value="MFC4464088.1"/>
    <property type="molecule type" value="Genomic_DNA"/>
</dbReference>
<feature type="transmembrane region" description="Helical" evidence="7">
    <location>
        <begin position="325"/>
        <end position="346"/>
    </location>
</feature>
<reference evidence="10" key="1">
    <citation type="journal article" date="2019" name="Int. J. Syst. Evol. Microbiol.">
        <title>The Global Catalogue of Microorganisms (GCM) 10K type strain sequencing project: providing services to taxonomists for standard genome sequencing and annotation.</title>
        <authorList>
            <consortium name="The Broad Institute Genomics Platform"/>
            <consortium name="The Broad Institute Genome Sequencing Center for Infectious Disease"/>
            <person name="Wu L."/>
            <person name="Ma J."/>
        </authorList>
    </citation>
    <scope>NUCLEOTIDE SEQUENCE [LARGE SCALE GENOMIC DNA]</scope>
    <source>
        <strain evidence="10">DT43</strain>
    </source>
</reference>
<feature type="compositionally biased region" description="Low complexity" evidence="6">
    <location>
        <begin position="691"/>
        <end position="705"/>
    </location>
</feature>
<feature type="compositionally biased region" description="Polar residues" evidence="6">
    <location>
        <begin position="832"/>
        <end position="846"/>
    </location>
</feature>
<comment type="catalytic activity">
    <reaction evidence="1">
        <text>ATP + protein L-histidine = ADP + protein N-phospho-L-histidine.</text>
        <dbReference type="EC" id="2.7.13.3"/>
    </reaction>
</comment>
<evidence type="ECO:0000256" key="6">
    <source>
        <dbReference type="SAM" id="MobiDB-lite"/>
    </source>
</evidence>
<feature type="region of interest" description="Disordered" evidence="6">
    <location>
        <begin position="1"/>
        <end position="21"/>
    </location>
</feature>
<evidence type="ECO:0000259" key="8">
    <source>
        <dbReference type="SMART" id="SM00387"/>
    </source>
</evidence>
<dbReference type="EC" id="2.7.13.3" evidence="2"/>
<name>A0ABV8YJR1_9ACTN</name>
<organism evidence="9 10">
    <name type="scientific">Streptomyces xiangluensis</name>
    <dbReference type="NCBI Taxonomy" id="2665720"/>
    <lineage>
        <taxon>Bacteria</taxon>
        <taxon>Bacillati</taxon>
        <taxon>Actinomycetota</taxon>
        <taxon>Actinomycetes</taxon>
        <taxon>Kitasatosporales</taxon>
        <taxon>Streptomycetaceae</taxon>
        <taxon>Streptomyces</taxon>
    </lineage>
</organism>
<feature type="compositionally biased region" description="Basic and acidic residues" evidence="6">
    <location>
        <begin position="797"/>
        <end position="815"/>
    </location>
</feature>
<feature type="domain" description="Histidine kinase/HSP90-like ATPase" evidence="8">
    <location>
        <begin position="528"/>
        <end position="641"/>
    </location>
</feature>
<dbReference type="PANTHER" id="PTHR45436:SF5">
    <property type="entry name" value="SENSOR HISTIDINE KINASE TRCS"/>
    <property type="match status" value="1"/>
</dbReference>
<evidence type="ECO:0000256" key="2">
    <source>
        <dbReference type="ARBA" id="ARBA00012438"/>
    </source>
</evidence>
<dbReference type="Proteomes" id="UP001596012">
    <property type="component" value="Unassembled WGS sequence"/>
</dbReference>
<keyword evidence="7" id="KW-0812">Transmembrane</keyword>
<comment type="caution">
    <text evidence="9">The sequence shown here is derived from an EMBL/GenBank/DDBJ whole genome shotgun (WGS) entry which is preliminary data.</text>
</comment>
<gene>
    <name evidence="9" type="ORF">ACFPH6_05835</name>
</gene>
<dbReference type="Gene3D" id="6.10.340.10">
    <property type="match status" value="1"/>
</dbReference>
<accession>A0ABV8YJR1</accession>
<dbReference type="InterPro" id="IPR036890">
    <property type="entry name" value="HATPase_C_sf"/>
</dbReference>
<dbReference type="Gene3D" id="3.30.565.10">
    <property type="entry name" value="Histidine kinase-like ATPase, C-terminal domain"/>
    <property type="match status" value="1"/>
</dbReference>
<feature type="region of interest" description="Disordered" evidence="6">
    <location>
        <begin position="654"/>
        <end position="705"/>
    </location>
</feature>
<dbReference type="Pfam" id="PF08376">
    <property type="entry name" value="NIT"/>
    <property type="match status" value="1"/>
</dbReference>
<dbReference type="RefSeq" id="WP_386338193.1">
    <property type="nucleotide sequence ID" value="NZ_JBHSFG010000011.1"/>
</dbReference>
<dbReference type="PANTHER" id="PTHR45436">
    <property type="entry name" value="SENSOR HISTIDINE KINASE YKOH"/>
    <property type="match status" value="1"/>
</dbReference>
<keyword evidence="3" id="KW-0597">Phosphoprotein</keyword>
<dbReference type="Pfam" id="PF02518">
    <property type="entry name" value="HATPase_c"/>
    <property type="match status" value="1"/>
</dbReference>
<dbReference type="InterPro" id="IPR003594">
    <property type="entry name" value="HATPase_dom"/>
</dbReference>
<keyword evidence="7" id="KW-1133">Transmembrane helix</keyword>
<feature type="transmembrane region" description="Helical" evidence="7">
    <location>
        <begin position="27"/>
        <end position="46"/>
    </location>
</feature>
<keyword evidence="10" id="KW-1185">Reference proteome</keyword>
<dbReference type="SMART" id="SM00387">
    <property type="entry name" value="HATPase_c"/>
    <property type="match status" value="1"/>
</dbReference>
<evidence type="ECO:0000313" key="10">
    <source>
        <dbReference type="Proteomes" id="UP001596012"/>
    </source>
</evidence>
<keyword evidence="4" id="KW-0808">Transferase</keyword>
<evidence type="ECO:0000256" key="3">
    <source>
        <dbReference type="ARBA" id="ARBA00022553"/>
    </source>
</evidence>
<evidence type="ECO:0000313" key="9">
    <source>
        <dbReference type="EMBL" id="MFC4464088.1"/>
    </source>
</evidence>
<dbReference type="SUPFAM" id="SSF55874">
    <property type="entry name" value="ATPase domain of HSP90 chaperone/DNA topoisomerase II/histidine kinase"/>
    <property type="match status" value="1"/>
</dbReference>
<proteinExistence type="predicted"/>
<keyword evidence="5" id="KW-0418">Kinase</keyword>
<evidence type="ECO:0000256" key="1">
    <source>
        <dbReference type="ARBA" id="ARBA00000085"/>
    </source>
</evidence>
<feature type="region of interest" description="Disordered" evidence="6">
    <location>
        <begin position="797"/>
        <end position="863"/>
    </location>
</feature>
<feature type="region of interest" description="Disordered" evidence="6">
    <location>
        <begin position="724"/>
        <end position="744"/>
    </location>
</feature>
<evidence type="ECO:0000256" key="5">
    <source>
        <dbReference type="ARBA" id="ARBA00022777"/>
    </source>
</evidence>
<evidence type="ECO:0000256" key="7">
    <source>
        <dbReference type="SAM" id="Phobius"/>
    </source>
</evidence>
<keyword evidence="7" id="KW-0472">Membrane</keyword>